<evidence type="ECO:0000256" key="1">
    <source>
        <dbReference type="ARBA" id="ARBA00006479"/>
    </source>
</evidence>
<dbReference type="NCBIfam" id="NF045942">
    <property type="entry name" value="PolPhglucPhase"/>
    <property type="match status" value="1"/>
</dbReference>
<dbReference type="Gene3D" id="3.30.420.40">
    <property type="match status" value="2"/>
</dbReference>
<dbReference type="SUPFAM" id="SSF53067">
    <property type="entry name" value="Actin-like ATPase domain"/>
    <property type="match status" value="1"/>
</dbReference>
<dbReference type="Proteomes" id="UP000269438">
    <property type="component" value="Unassembled WGS sequence"/>
</dbReference>
<dbReference type="InterPro" id="IPR000600">
    <property type="entry name" value="ROK"/>
</dbReference>
<accession>A0A3L7ARV0</accession>
<dbReference type="EMBL" id="RCUY01000009">
    <property type="protein sequence ID" value="RLP82148.1"/>
    <property type="molecule type" value="Genomic_DNA"/>
</dbReference>
<dbReference type="RefSeq" id="WP_121688694.1">
    <property type="nucleotide sequence ID" value="NZ_RCUY01000009.1"/>
</dbReference>
<dbReference type="InterPro" id="IPR043129">
    <property type="entry name" value="ATPase_NBD"/>
</dbReference>
<organism evidence="2 3">
    <name type="scientific">Mycetocola lacteus</name>
    <dbReference type="NCBI Taxonomy" id="76637"/>
    <lineage>
        <taxon>Bacteria</taxon>
        <taxon>Bacillati</taxon>
        <taxon>Actinomycetota</taxon>
        <taxon>Actinomycetes</taxon>
        <taxon>Micrococcales</taxon>
        <taxon>Microbacteriaceae</taxon>
        <taxon>Mycetocola</taxon>
    </lineage>
</organism>
<comment type="similarity">
    <text evidence="1">Belongs to the ROK (NagC/XylR) family.</text>
</comment>
<dbReference type="PANTHER" id="PTHR18964:SF146">
    <property type="entry name" value="POLYPHOSPHATE GLUCOKINASE"/>
    <property type="match status" value="1"/>
</dbReference>
<reference evidence="2 3" key="1">
    <citation type="submission" date="2018-10" db="EMBL/GenBank/DDBJ databases">
        <authorList>
            <person name="Li J."/>
        </authorList>
    </citation>
    <scope>NUCLEOTIDE SEQUENCE [LARGE SCALE GENOMIC DNA]</scope>
    <source>
        <strain evidence="2 3">JCM 11654</strain>
    </source>
</reference>
<protein>
    <submittedName>
        <fullName evidence="2">ROK family protein</fullName>
    </submittedName>
</protein>
<name>A0A3L7ARV0_9MICO</name>
<comment type="caution">
    <text evidence="2">The sequence shown here is derived from an EMBL/GenBank/DDBJ whole genome shotgun (WGS) entry which is preliminary data.</text>
</comment>
<keyword evidence="3" id="KW-1185">Reference proteome</keyword>
<evidence type="ECO:0000313" key="2">
    <source>
        <dbReference type="EMBL" id="RLP82148.1"/>
    </source>
</evidence>
<dbReference type="CDD" id="cd24058">
    <property type="entry name" value="ASKHA_NBD_ROK_PPGK"/>
    <property type="match status" value="1"/>
</dbReference>
<dbReference type="Pfam" id="PF00480">
    <property type="entry name" value="ROK"/>
    <property type="match status" value="1"/>
</dbReference>
<proteinExistence type="inferred from homology"/>
<evidence type="ECO:0000313" key="3">
    <source>
        <dbReference type="Proteomes" id="UP000269438"/>
    </source>
</evidence>
<sequence>MSAPHAAHAVGIDIGGTGIKGGIVDLASGELISDRIKILTPEGGRPDDIIETVAEIIHRLGPDAESVPLGVAFPAIVRGGKTMSAANVSKEWIGLDAHARFGEALGRPLTFVNDADAAGFAESEFGAARGQDGLSLVITLGTGIGAGAVYNGTLIPNFELGHLEIDGHDAETRASYRAKERDDLDWAEWAARLQRYFETLEFLFSPDRIIVGGGVSKHHEHFLPLLTLDAPIMPAVHRNKAGILGAAAFAARAQ</sequence>
<dbReference type="PANTHER" id="PTHR18964">
    <property type="entry name" value="ROK (REPRESSOR, ORF, KINASE) FAMILY"/>
    <property type="match status" value="1"/>
</dbReference>
<gene>
    <name evidence="2" type="ORF">D9V34_10035</name>
</gene>
<dbReference type="OrthoDB" id="849313at2"/>
<dbReference type="AlphaFoldDB" id="A0A3L7ARV0"/>